<dbReference type="SUPFAM" id="SSF52540">
    <property type="entry name" value="P-loop containing nucleoside triphosphate hydrolases"/>
    <property type="match status" value="1"/>
</dbReference>
<dbReference type="InterPro" id="IPR027417">
    <property type="entry name" value="P-loop_NTPase"/>
</dbReference>
<evidence type="ECO:0000256" key="1">
    <source>
        <dbReference type="ARBA" id="ARBA00022741"/>
    </source>
</evidence>
<sequence length="420" mass="47418">MESKSSRFPFPYQPYHIQESFMEALYTALDQGKVGIFESPTGTGKSLSLICGALTWLRDYEEQMKQEAARLLDGPEKKCDAVKEENSSSQPSEPDWVSEFVQKKAERDMVNKLKVGEEDEAVKLLQLSKEGAESETHSPEEEGLIVAEYESDDEATPKSSRTHSQLAQFVHEVQKSPYGAAVRLVNLGSRQNLCINPEVVRLGNVQMMNDRCLEMQKNKHEKREKASDSETKRRRGVPKATCPFSGFENLMAMRDEVLVKVRDVEQLLQHGRETHTCPYYSTRMAIPAAQSEGLHSQLSQYCERYRSRLKAKNLMYIKQILFVLEGLVRTLGEKQCGFDLLDVSEQQVAVEDKPIMASPMMLVESFLFALTKQQKMDECDTKTGLSSLKFLLLNAAVHFAQIVQECRAVIIAGGTMQPVS</sequence>
<dbReference type="EMBL" id="JAYMGO010000014">
    <property type="protein sequence ID" value="KAL1262460.1"/>
    <property type="molecule type" value="Genomic_DNA"/>
</dbReference>
<dbReference type="PROSITE" id="PS51193">
    <property type="entry name" value="HELICASE_ATP_BIND_2"/>
    <property type="match status" value="1"/>
</dbReference>
<keyword evidence="7" id="KW-1185">Reference proteome</keyword>
<proteinExistence type="predicted"/>
<evidence type="ECO:0000256" key="3">
    <source>
        <dbReference type="ARBA" id="ARBA00022840"/>
    </source>
</evidence>
<gene>
    <name evidence="6" type="ORF">QQF64_007725</name>
</gene>
<evidence type="ECO:0000313" key="6">
    <source>
        <dbReference type="EMBL" id="KAL1262460.1"/>
    </source>
</evidence>
<dbReference type="InterPro" id="IPR014013">
    <property type="entry name" value="Helic_SF1/SF2_ATP-bd_DinG/Rad3"/>
</dbReference>
<evidence type="ECO:0000259" key="5">
    <source>
        <dbReference type="PROSITE" id="PS51193"/>
    </source>
</evidence>
<dbReference type="Pfam" id="PF06733">
    <property type="entry name" value="DEAD_2"/>
    <property type="match status" value="1"/>
</dbReference>
<dbReference type="Proteomes" id="UP001558613">
    <property type="component" value="Unassembled WGS sequence"/>
</dbReference>
<dbReference type="InterPro" id="IPR006554">
    <property type="entry name" value="Helicase-like_DEXD_c2"/>
</dbReference>
<keyword evidence="1" id="KW-0547">Nucleotide-binding</keyword>
<dbReference type="SMART" id="SM00488">
    <property type="entry name" value="DEXDc2"/>
    <property type="match status" value="1"/>
</dbReference>
<dbReference type="InterPro" id="IPR010614">
    <property type="entry name" value="RAD3-like_helicase_DEAD"/>
</dbReference>
<dbReference type="PANTHER" id="PTHR11472">
    <property type="entry name" value="DNA REPAIR DEAD HELICASE RAD3/XP-D SUBFAMILY MEMBER"/>
    <property type="match status" value="1"/>
</dbReference>
<name>A0ABR3MBJ1_9TELE</name>
<evidence type="ECO:0000256" key="2">
    <source>
        <dbReference type="ARBA" id="ARBA00022801"/>
    </source>
</evidence>
<keyword evidence="2" id="KW-0378">Hydrolase</keyword>
<protein>
    <recommendedName>
        <fullName evidence="5">Helicase ATP-binding domain-containing protein</fullName>
    </recommendedName>
</protein>
<dbReference type="Gene3D" id="3.40.50.300">
    <property type="entry name" value="P-loop containing nucleotide triphosphate hydrolases"/>
    <property type="match status" value="2"/>
</dbReference>
<accession>A0ABR3MBJ1</accession>
<organism evidence="6 7">
    <name type="scientific">Cirrhinus molitorella</name>
    <name type="common">mud carp</name>
    <dbReference type="NCBI Taxonomy" id="172907"/>
    <lineage>
        <taxon>Eukaryota</taxon>
        <taxon>Metazoa</taxon>
        <taxon>Chordata</taxon>
        <taxon>Craniata</taxon>
        <taxon>Vertebrata</taxon>
        <taxon>Euteleostomi</taxon>
        <taxon>Actinopterygii</taxon>
        <taxon>Neopterygii</taxon>
        <taxon>Teleostei</taxon>
        <taxon>Ostariophysi</taxon>
        <taxon>Cypriniformes</taxon>
        <taxon>Cyprinidae</taxon>
        <taxon>Labeoninae</taxon>
        <taxon>Labeonini</taxon>
        <taxon>Cirrhinus</taxon>
    </lineage>
</organism>
<dbReference type="PANTHER" id="PTHR11472:SF41">
    <property type="entry name" value="ATP-DEPENDENT DNA HELICASE DDX11-RELATED"/>
    <property type="match status" value="1"/>
</dbReference>
<dbReference type="InterPro" id="IPR045028">
    <property type="entry name" value="DinG/Rad3-like"/>
</dbReference>
<evidence type="ECO:0000313" key="7">
    <source>
        <dbReference type="Proteomes" id="UP001558613"/>
    </source>
</evidence>
<comment type="caution">
    <text evidence="6">The sequence shown here is derived from an EMBL/GenBank/DDBJ whole genome shotgun (WGS) entry which is preliminary data.</text>
</comment>
<feature type="domain" description="Helicase ATP-binding" evidence="5">
    <location>
        <begin position="4"/>
        <end position="383"/>
    </location>
</feature>
<feature type="compositionally biased region" description="Basic and acidic residues" evidence="4">
    <location>
        <begin position="216"/>
        <end position="231"/>
    </location>
</feature>
<keyword evidence="3" id="KW-0067">ATP-binding</keyword>
<evidence type="ECO:0000256" key="4">
    <source>
        <dbReference type="SAM" id="MobiDB-lite"/>
    </source>
</evidence>
<reference evidence="6 7" key="1">
    <citation type="submission" date="2023-09" db="EMBL/GenBank/DDBJ databases">
        <authorList>
            <person name="Wang M."/>
        </authorList>
    </citation>
    <scope>NUCLEOTIDE SEQUENCE [LARGE SCALE GENOMIC DNA]</scope>
    <source>
        <strain evidence="6">GT-2023</strain>
        <tissue evidence="6">Liver</tissue>
    </source>
</reference>
<feature type="region of interest" description="Disordered" evidence="4">
    <location>
        <begin position="216"/>
        <end position="238"/>
    </location>
</feature>